<dbReference type="InterPro" id="IPR036291">
    <property type="entry name" value="NAD(P)-bd_dom_sf"/>
</dbReference>
<dbReference type="KEGG" id="cfem:HCR03_02315"/>
<evidence type="ECO:0000259" key="1">
    <source>
        <dbReference type="Pfam" id="PF16924"/>
    </source>
</evidence>
<dbReference type="AlphaFoldDB" id="A0A7G8TC25"/>
<organism evidence="2 3">
    <name type="scientific">Caproicibacter fermentans</name>
    <dbReference type="NCBI Taxonomy" id="2576756"/>
    <lineage>
        <taxon>Bacteria</taxon>
        <taxon>Bacillati</taxon>
        <taxon>Bacillota</taxon>
        <taxon>Clostridia</taxon>
        <taxon>Eubacteriales</taxon>
        <taxon>Acutalibacteraceae</taxon>
        <taxon>Caproicibacter</taxon>
    </lineage>
</organism>
<sequence length="290" mass="32206">MKENCSFGVLGGDGRQIAMAESIAADGFSVYAFGFEDVEFHEMIRKSELEEVIRHCESIILPLPVTSDGIHLKADYSKKQIVLDDNFAELLRDKQVFGGKMGRLFQTSRQWDRINTHDYSLREEFAVRNAVPTAEGAIEIAMREYPGTLNGSRCLVAGYGRIGKVLSRMLYGIGARVTVSARKQADLAWIRSCGYSGILTEQVGTGNYDMIFNTIPYPVFDRSVLTKMQCDPLIIDLASLPGGVDLQAAEELDLHVIHALALPGKVAPKAAGEIIKETIYHILKECRRFE</sequence>
<dbReference type="Gene3D" id="3.40.50.720">
    <property type="entry name" value="NAD(P)-binding Rossmann-like Domain"/>
    <property type="match status" value="1"/>
</dbReference>
<evidence type="ECO:0000313" key="2">
    <source>
        <dbReference type="EMBL" id="QNK41166.1"/>
    </source>
</evidence>
<evidence type="ECO:0000313" key="3">
    <source>
        <dbReference type="Proteomes" id="UP000515909"/>
    </source>
</evidence>
<dbReference type="InterPro" id="IPR031629">
    <property type="entry name" value="DpaA_N"/>
</dbReference>
<accession>A0A7G8TC25</accession>
<reference evidence="2 3" key="1">
    <citation type="submission" date="2020-08" db="EMBL/GenBank/DDBJ databases">
        <title>The isolate Caproiciproducens sp. 7D4C2 produces n-caproate at mildly acidic conditions from hexoses: genome and rBOX comparison with related strains and chain-elongating bacteria.</title>
        <authorList>
            <person name="Esquivel-Elizondo S."/>
            <person name="Bagci C."/>
            <person name="Temovska M."/>
            <person name="Jeon B.S."/>
            <person name="Bessarab I."/>
            <person name="Williams R.B.H."/>
            <person name="Huson D.H."/>
            <person name="Angenent L.T."/>
        </authorList>
    </citation>
    <scope>NUCLEOTIDE SEQUENCE [LARGE SCALE GENOMIC DNA]</scope>
    <source>
        <strain evidence="2 3">7D4C2</strain>
    </source>
</reference>
<dbReference type="RefSeq" id="WP_187036502.1">
    <property type="nucleotide sequence ID" value="NZ_CP060286.1"/>
</dbReference>
<name>A0A7G8TC25_9FIRM</name>
<gene>
    <name evidence="2" type="primary">dpsA</name>
    <name evidence="2" type="ORF">HCR03_02315</name>
</gene>
<feature type="domain" description="Dipicolinate synthase subunit A N-terminal" evidence="1">
    <location>
        <begin position="7"/>
        <end position="101"/>
    </location>
</feature>
<dbReference type="NCBIfam" id="NF006162">
    <property type="entry name" value="PRK08306.1"/>
    <property type="match status" value="1"/>
</dbReference>
<proteinExistence type="predicted"/>
<dbReference type="EMBL" id="CP060286">
    <property type="protein sequence ID" value="QNK41166.1"/>
    <property type="molecule type" value="Genomic_DNA"/>
</dbReference>
<dbReference type="SUPFAM" id="SSF51735">
    <property type="entry name" value="NAD(P)-binding Rossmann-fold domains"/>
    <property type="match status" value="1"/>
</dbReference>
<dbReference type="Pfam" id="PF16924">
    <property type="entry name" value="DpaA_N"/>
    <property type="match status" value="1"/>
</dbReference>
<protein>
    <submittedName>
        <fullName evidence="2">Dipicolinate synthase subunit DpsA</fullName>
    </submittedName>
</protein>
<dbReference type="Proteomes" id="UP000515909">
    <property type="component" value="Chromosome"/>
</dbReference>